<reference evidence="2 3" key="2">
    <citation type="submission" date="2020-11" db="EMBL/GenBank/DDBJ databases">
        <title>Sulfur oxidizing isolate from Hospital Hole Sinkhole.</title>
        <authorList>
            <person name="Scott K.M."/>
        </authorList>
    </citation>
    <scope>NUCLEOTIDE SEQUENCE [LARGE SCALE GENOMIC DNA]</scope>
    <source>
        <strain evidence="2 3">HH1</strain>
    </source>
</reference>
<dbReference type="InterPro" id="IPR032710">
    <property type="entry name" value="NTF2-like_dom_sf"/>
</dbReference>
<dbReference type="Pfam" id="PF17775">
    <property type="entry name" value="YchJ_M-like"/>
    <property type="match status" value="1"/>
</dbReference>
<protein>
    <recommendedName>
        <fullName evidence="1">YchJ-like middle NTF2-like domain-containing protein</fullName>
    </recommendedName>
</protein>
<evidence type="ECO:0000313" key="3">
    <source>
        <dbReference type="Proteomes" id="UP001193680"/>
    </source>
</evidence>
<evidence type="ECO:0000313" key="2">
    <source>
        <dbReference type="EMBL" id="MBF6056892.1"/>
    </source>
</evidence>
<dbReference type="InterPro" id="IPR048469">
    <property type="entry name" value="YchJ-like_M"/>
</dbReference>
<sequence>MSFQACLCGSSKAFSDCCQPLIEGLKTAETSEALMRSRYCAFKLRNADYLMQSWDEETRPEFIDFDLSLEWTGLQINGRKKGRKKDGEGWVTFVAHYRISGQNIEGYLHEKSYFRKNNNGLWRYVEGEIKAS</sequence>
<dbReference type="Proteomes" id="UP001193680">
    <property type="component" value="Unassembled WGS sequence"/>
</dbReference>
<organism evidence="2 3">
    <name type="scientific">Thiomicrorhabdus heinhorstiae</name>
    <dbReference type="NCBI Taxonomy" id="2748010"/>
    <lineage>
        <taxon>Bacteria</taxon>
        <taxon>Pseudomonadati</taxon>
        <taxon>Pseudomonadota</taxon>
        <taxon>Gammaproteobacteria</taxon>
        <taxon>Thiotrichales</taxon>
        <taxon>Piscirickettsiaceae</taxon>
        <taxon>Thiomicrorhabdus</taxon>
    </lineage>
</organism>
<comment type="caution">
    <text evidence="2">The sequence shown here is derived from an EMBL/GenBank/DDBJ whole genome shotgun (WGS) entry which is preliminary data.</text>
</comment>
<accession>A0ABS0BSR3</accession>
<gene>
    <name evidence="2" type="ORF">H8792_000895</name>
</gene>
<proteinExistence type="predicted"/>
<dbReference type="RefSeq" id="WP_194947250.1">
    <property type="nucleotide sequence ID" value="NZ_JACBGI020000001.1"/>
</dbReference>
<feature type="domain" description="YchJ-like middle NTF2-like" evidence="1">
    <location>
        <begin position="30"/>
        <end position="127"/>
    </location>
</feature>
<evidence type="ECO:0000259" key="1">
    <source>
        <dbReference type="Pfam" id="PF17775"/>
    </source>
</evidence>
<dbReference type="SUPFAM" id="SSF54427">
    <property type="entry name" value="NTF2-like"/>
    <property type="match status" value="1"/>
</dbReference>
<dbReference type="Gene3D" id="3.10.450.50">
    <property type="match status" value="1"/>
</dbReference>
<dbReference type="EMBL" id="JACBGI020000001">
    <property type="protein sequence ID" value="MBF6056892.1"/>
    <property type="molecule type" value="Genomic_DNA"/>
</dbReference>
<reference evidence="2 3" key="1">
    <citation type="submission" date="2020-06" db="EMBL/GenBank/DDBJ databases">
        <authorList>
            <person name="Scott K."/>
        </authorList>
    </citation>
    <scope>NUCLEOTIDE SEQUENCE [LARGE SCALE GENOMIC DNA]</scope>
    <source>
        <strain evidence="2 3">HH1</strain>
    </source>
</reference>
<keyword evidence="3" id="KW-1185">Reference proteome</keyword>
<name>A0ABS0BSR3_9GAMM</name>